<dbReference type="Gene3D" id="3.30.160.60">
    <property type="entry name" value="Classic Zinc Finger"/>
    <property type="match status" value="9"/>
</dbReference>
<keyword evidence="4" id="KW-0862">Zinc</keyword>
<sequence>MGDVPEESIQYHIEIQDNHLGNQIDGDVMVVLDLDGQELPEYVAETIMELARSGGQHAHSVSDASQLSSADAVAVHLTEDKDLKPSVCASSDGQVDNIIPLAATTLSTVEQNQTFRVDSGQESAGTFQKLLAENHSNTIQDSVDVKSVFPVDIKVDTGVQCELIPDVENPKSTKRNQSGKDLLKSDLVPSVKEETLDSKENSDMSTQESAKIVKEFSCETCSHMFENEIDLGRHALSVHKIKKPFKCFQCDKAFEKELSFQIHMLSHETVMIKGKKGFFLCPLCDFQCRLKQQLMSHFAASHPSRGVFACALCRFACLSEEELKDHNISQRHKTNSAKHSVCPICSAPCRKVDEHIALMHSNERPFLCTKCGHKSKTESALKTHMLTHTDNKDFVCTDCNTAFKSLSRLKRHLKKHNPVKRFSCSKCSFATNESYDFKRHMQRIHTRKACYTCKECSLTFFRTVELKLHAMSEHNSKDVFYCEYCDFSCVLKVDFRHHMQQHTRMNRFSCKICDFSSPWKCHYERHLTVHSDVKPYVCPKCGYKCKEKVNLKKHMVVHSNEKPFSCSLCTYKCKLKSMLKNHHRVVHSETRPYCCTECNYTAKTAGNLKKHMWIHEQHKPFKCAHCPYKCREGSKLRRHESKKHKDVANDGSVDVKEEAPIRFLRVDLGHLPKPVLLDLGATAVPV</sequence>
<dbReference type="PANTHER" id="PTHR24403">
    <property type="entry name" value="ZINC FINGER PROTEIN"/>
    <property type="match status" value="1"/>
</dbReference>
<keyword evidence="2" id="KW-0677">Repeat</keyword>
<dbReference type="Pfam" id="PF00096">
    <property type="entry name" value="zf-C2H2"/>
    <property type="match status" value="2"/>
</dbReference>
<feature type="domain" description="C2H2-type" evidence="6">
    <location>
        <begin position="564"/>
        <end position="592"/>
    </location>
</feature>
<feature type="domain" description="C2H2-type" evidence="6">
    <location>
        <begin position="451"/>
        <end position="479"/>
    </location>
</feature>
<dbReference type="InterPro" id="IPR013087">
    <property type="entry name" value="Znf_C2H2_type"/>
</dbReference>
<feature type="domain" description="C2H2-type" evidence="6">
    <location>
        <begin position="216"/>
        <end position="244"/>
    </location>
</feature>
<protein>
    <submittedName>
        <fullName evidence="8 9">Oocyte zinc finger protein XlCOF6</fullName>
    </submittedName>
</protein>
<dbReference type="RefSeq" id="XP_005093296.1">
    <property type="nucleotide sequence ID" value="XM_005093239.3"/>
</dbReference>
<dbReference type="GeneID" id="101853068"/>
<feature type="domain" description="C2H2-type" evidence="6">
    <location>
        <begin position="593"/>
        <end position="620"/>
    </location>
</feature>
<proteinExistence type="predicted"/>
<dbReference type="SMART" id="SM00355">
    <property type="entry name" value="ZnF_C2H2"/>
    <property type="match status" value="14"/>
</dbReference>
<feature type="domain" description="C2H2-type" evidence="6">
    <location>
        <begin position="422"/>
        <end position="450"/>
    </location>
</feature>
<feature type="domain" description="C2H2-type" evidence="6">
    <location>
        <begin position="394"/>
        <end position="421"/>
    </location>
</feature>
<name>A0ABM0JGQ0_APLCA</name>
<reference evidence="8 9" key="1">
    <citation type="submission" date="2025-05" db="UniProtKB">
        <authorList>
            <consortium name="RefSeq"/>
        </authorList>
    </citation>
    <scope>IDENTIFICATION</scope>
</reference>
<evidence type="ECO:0000256" key="3">
    <source>
        <dbReference type="ARBA" id="ARBA00022771"/>
    </source>
</evidence>
<evidence type="ECO:0000313" key="9">
    <source>
        <dbReference type="RefSeq" id="XP_005093296.1"/>
    </source>
</evidence>
<dbReference type="RefSeq" id="XP_005093295.1">
    <property type="nucleotide sequence ID" value="XM_005093238.3"/>
</dbReference>
<dbReference type="Proteomes" id="UP000694888">
    <property type="component" value="Unplaced"/>
</dbReference>
<dbReference type="SUPFAM" id="SSF57667">
    <property type="entry name" value="beta-beta-alpha zinc fingers"/>
    <property type="match status" value="7"/>
</dbReference>
<gene>
    <name evidence="8 9" type="primary">LOC101853068</name>
</gene>
<accession>A0ABM0JGQ0</accession>
<dbReference type="PANTHER" id="PTHR24403:SF67">
    <property type="entry name" value="FI01116P-RELATED"/>
    <property type="match status" value="1"/>
</dbReference>
<dbReference type="InterPro" id="IPR036236">
    <property type="entry name" value="Znf_C2H2_sf"/>
</dbReference>
<evidence type="ECO:0000256" key="2">
    <source>
        <dbReference type="ARBA" id="ARBA00022737"/>
    </source>
</evidence>
<feature type="domain" description="C2H2-type" evidence="6">
    <location>
        <begin position="508"/>
        <end position="535"/>
    </location>
</feature>
<keyword evidence="3 5" id="KW-0863">Zinc-finger</keyword>
<evidence type="ECO:0000259" key="6">
    <source>
        <dbReference type="PROSITE" id="PS50157"/>
    </source>
</evidence>
<evidence type="ECO:0000256" key="1">
    <source>
        <dbReference type="ARBA" id="ARBA00022723"/>
    </source>
</evidence>
<feature type="domain" description="C2H2-type" evidence="6">
    <location>
        <begin position="536"/>
        <end position="563"/>
    </location>
</feature>
<feature type="domain" description="C2H2-type" evidence="6">
    <location>
        <begin position="245"/>
        <end position="267"/>
    </location>
</feature>
<dbReference type="PROSITE" id="PS50157">
    <property type="entry name" value="ZINC_FINGER_C2H2_2"/>
    <property type="match status" value="10"/>
</dbReference>
<dbReference type="InterPro" id="IPR050688">
    <property type="entry name" value="Zinc_finger/UBP_domain"/>
</dbReference>
<evidence type="ECO:0000256" key="4">
    <source>
        <dbReference type="ARBA" id="ARBA00022833"/>
    </source>
</evidence>
<keyword evidence="1" id="KW-0479">Metal-binding</keyword>
<evidence type="ECO:0000313" key="7">
    <source>
        <dbReference type="Proteomes" id="UP000694888"/>
    </source>
</evidence>
<evidence type="ECO:0000256" key="5">
    <source>
        <dbReference type="PROSITE-ProRule" id="PRU00042"/>
    </source>
</evidence>
<keyword evidence="7" id="KW-1185">Reference proteome</keyword>
<organism evidence="7 8">
    <name type="scientific">Aplysia californica</name>
    <name type="common">California sea hare</name>
    <dbReference type="NCBI Taxonomy" id="6500"/>
    <lineage>
        <taxon>Eukaryota</taxon>
        <taxon>Metazoa</taxon>
        <taxon>Spiralia</taxon>
        <taxon>Lophotrochozoa</taxon>
        <taxon>Mollusca</taxon>
        <taxon>Gastropoda</taxon>
        <taxon>Heterobranchia</taxon>
        <taxon>Euthyneura</taxon>
        <taxon>Tectipleura</taxon>
        <taxon>Aplysiida</taxon>
        <taxon>Aplysioidea</taxon>
        <taxon>Aplysiidae</taxon>
        <taxon>Aplysia</taxon>
    </lineage>
</organism>
<dbReference type="PROSITE" id="PS00028">
    <property type="entry name" value="ZINC_FINGER_C2H2_1"/>
    <property type="match status" value="8"/>
</dbReference>
<evidence type="ECO:0000313" key="8">
    <source>
        <dbReference type="RefSeq" id="XP_005093295.1"/>
    </source>
</evidence>
<feature type="domain" description="C2H2-type" evidence="6">
    <location>
        <begin position="366"/>
        <end position="393"/>
    </location>
</feature>